<sequence>MVILSDASVSGRNSGNNVGYDGYRNVMTNRPAIDGKSDTITDTLSVGMMDKPDNGCSIRRLVGKKRSRIDGWMKLTIIQ</sequence>
<dbReference type="Proteomes" id="UP000335496">
    <property type="component" value="Unassembled WGS sequence"/>
</dbReference>
<dbReference type="EMBL" id="RCXL01000052">
    <property type="protein sequence ID" value="RYT67612.1"/>
    <property type="molecule type" value="Genomic_DNA"/>
</dbReference>
<dbReference type="RefSeq" id="WP_130089231.1">
    <property type="nucleotide sequence ID" value="NZ_RCXL01000052.1"/>
</dbReference>
<evidence type="ECO:0000313" key="1">
    <source>
        <dbReference type="EMBL" id="KAA5267776.1"/>
    </source>
</evidence>
<evidence type="ECO:0000313" key="2">
    <source>
        <dbReference type="EMBL" id="RYT67612.1"/>
    </source>
</evidence>
<gene>
    <name evidence="2" type="ORF">EAJ03_19085</name>
    <name evidence="1" type="ORF">F2Z23_19320</name>
</gene>
<accession>A0A4Q5GJV9</accession>
<organism evidence="2 3">
    <name type="scientific">Bacteroides eggerthii</name>
    <dbReference type="NCBI Taxonomy" id="28111"/>
    <lineage>
        <taxon>Bacteria</taxon>
        <taxon>Pseudomonadati</taxon>
        <taxon>Bacteroidota</taxon>
        <taxon>Bacteroidia</taxon>
        <taxon>Bacteroidales</taxon>
        <taxon>Bacteroidaceae</taxon>
        <taxon>Bacteroides</taxon>
    </lineage>
</organism>
<reference evidence="1 4" key="1">
    <citation type="journal article" date="2019" name="Nat. Med.">
        <title>A library of human gut bacterial isolates paired with longitudinal multiomics data enables mechanistic microbiome research.</title>
        <authorList>
            <person name="Poyet M."/>
            <person name="Groussin M."/>
            <person name="Gibbons S.M."/>
            <person name="Avila-Pacheco J."/>
            <person name="Jiang X."/>
            <person name="Kearney S.M."/>
            <person name="Perrotta A.R."/>
            <person name="Berdy B."/>
            <person name="Zhao S."/>
            <person name="Lieberman T.D."/>
            <person name="Swanson P.K."/>
            <person name="Smith M."/>
            <person name="Roesemann S."/>
            <person name="Alexander J.E."/>
            <person name="Rich S.A."/>
            <person name="Livny J."/>
            <person name="Vlamakis H."/>
            <person name="Clish C."/>
            <person name="Bullock K."/>
            <person name="Deik A."/>
            <person name="Scott J."/>
            <person name="Pierce K.A."/>
            <person name="Xavier R.J."/>
            <person name="Alm E.J."/>
        </authorList>
    </citation>
    <scope>NUCLEOTIDE SEQUENCE [LARGE SCALE GENOMIC DNA]</scope>
    <source>
        <strain evidence="1 4">BIOML-A1</strain>
    </source>
</reference>
<protein>
    <submittedName>
        <fullName evidence="2">Uncharacterized protein</fullName>
    </submittedName>
</protein>
<dbReference type="Proteomes" id="UP000291917">
    <property type="component" value="Unassembled WGS sequence"/>
</dbReference>
<evidence type="ECO:0000313" key="3">
    <source>
        <dbReference type="Proteomes" id="UP000291917"/>
    </source>
</evidence>
<reference evidence="2 3" key="2">
    <citation type="journal article" date="2019" name="Science, e1252229">
        <title>Invertible promoters mediate bacterial phase variation, antibiotic resistance, and host adaptation in the gut.</title>
        <authorList>
            <person name="Jiang X."/>
            <person name="Hall A.B."/>
            <person name="Arthur T.D."/>
            <person name="Plichta D.R."/>
            <person name="Covington C.T."/>
            <person name="Poyet M."/>
            <person name="Crothers J."/>
            <person name="Moses P.L."/>
            <person name="Tolonen A.C."/>
            <person name="Vlamakis H."/>
            <person name="Alm E.J."/>
            <person name="Xavier R.J."/>
        </authorList>
    </citation>
    <scope>NUCLEOTIDE SEQUENCE [LARGE SCALE GENOMIC DNA]</scope>
    <source>
        <strain evidence="3">bj_0095</strain>
        <strain evidence="2">Bj_0095</strain>
    </source>
</reference>
<name>A0A4Q5GJV9_9BACE</name>
<comment type="caution">
    <text evidence="2">The sequence shown here is derived from an EMBL/GenBank/DDBJ whole genome shotgun (WGS) entry which is preliminary data.</text>
</comment>
<keyword evidence="4" id="KW-1185">Reference proteome</keyword>
<dbReference type="AlphaFoldDB" id="A0A4Q5GJV9"/>
<dbReference type="EMBL" id="VVZX01000048">
    <property type="protein sequence ID" value="KAA5267776.1"/>
    <property type="molecule type" value="Genomic_DNA"/>
</dbReference>
<proteinExistence type="predicted"/>
<evidence type="ECO:0000313" key="4">
    <source>
        <dbReference type="Proteomes" id="UP000335496"/>
    </source>
</evidence>